<evidence type="ECO:0000313" key="3">
    <source>
        <dbReference type="Proteomes" id="UP000606172"/>
    </source>
</evidence>
<comment type="caution">
    <text evidence="2">The sequence shown here is derived from an EMBL/GenBank/DDBJ whole genome shotgun (WGS) entry which is preliminary data.</text>
</comment>
<dbReference type="Proteomes" id="UP000606172">
    <property type="component" value="Unassembled WGS sequence"/>
</dbReference>
<keyword evidence="3" id="KW-1185">Reference proteome</keyword>
<dbReference type="AlphaFoldDB" id="A0A919VA63"/>
<evidence type="ECO:0000259" key="1">
    <source>
        <dbReference type="PROSITE" id="PS50075"/>
    </source>
</evidence>
<organism evidence="2 3">
    <name type="scientific">Sinosporangium siamense</name>
    <dbReference type="NCBI Taxonomy" id="1367973"/>
    <lineage>
        <taxon>Bacteria</taxon>
        <taxon>Bacillati</taxon>
        <taxon>Actinomycetota</taxon>
        <taxon>Actinomycetes</taxon>
        <taxon>Streptosporangiales</taxon>
        <taxon>Streptosporangiaceae</taxon>
        <taxon>Sinosporangium</taxon>
    </lineage>
</organism>
<dbReference type="InterPro" id="IPR009081">
    <property type="entry name" value="PP-bd_ACP"/>
</dbReference>
<sequence>MSTFTLENLKEIMQSCADQDSNPVDLSRNFLDVPFKELDFDSLAVLEIATRVQQEIGVRISDDAVAEMTTPQAVLDYVNRESVA</sequence>
<accession>A0A919VA63</accession>
<protein>
    <submittedName>
        <fullName evidence="2">Actinorhodin polyketide synthase</fullName>
    </submittedName>
</protein>
<dbReference type="EMBL" id="BOOW01000032">
    <property type="protein sequence ID" value="GII95072.1"/>
    <property type="molecule type" value="Genomic_DNA"/>
</dbReference>
<name>A0A919VA63_9ACTN</name>
<dbReference type="PROSITE" id="PS50075">
    <property type="entry name" value="CARRIER"/>
    <property type="match status" value="1"/>
</dbReference>
<gene>
    <name evidence="2" type="primary">actI</name>
    <name evidence="2" type="ORF">Ssi02_53030</name>
</gene>
<reference evidence="2" key="1">
    <citation type="submission" date="2021-01" db="EMBL/GenBank/DDBJ databases">
        <title>Whole genome shotgun sequence of Sinosporangium siamense NBRC 109515.</title>
        <authorList>
            <person name="Komaki H."/>
            <person name="Tamura T."/>
        </authorList>
    </citation>
    <scope>NUCLEOTIDE SEQUENCE</scope>
    <source>
        <strain evidence="2">NBRC 109515</strain>
    </source>
</reference>
<proteinExistence type="predicted"/>
<feature type="domain" description="Carrier" evidence="1">
    <location>
        <begin position="3"/>
        <end position="82"/>
    </location>
</feature>
<dbReference type="SUPFAM" id="SSF47336">
    <property type="entry name" value="ACP-like"/>
    <property type="match status" value="1"/>
</dbReference>
<dbReference type="RefSeq" id="WP_204030127.1">
    <property type="nucleotide sequence ID" value="NZ_BOOW01000032.1"/>
</dbReference>
<dbReference type="InterPro" id="IPR036736">
    <property type="entry name" value="ACP-like_sf"/>
</dbReference>
<dbReference type="Pfam" id="PF00550">
    <property type="entry name" value="PP-binding"/>
    <property type="match status" value="1"/>
</dbReference>
<evidence type="ECO:0000313" key="2">
    <source>
        <dbReference type="EMBL" id="GII95072.1"/>
    </source>
</evidence>
<dbReference type="Gene3D" id="1.10.1200.10">
    <property type="entry name" value="ACP-like"/>
    <property type="match status" value="1"/>
</dbReference>